<dbReference type="Pfam" id="PF17210">
    <property type="entry name" value="SdrD_B"/>
    <property type="match status" value="5"/>
</dbReference>
<dbReference type="STRING" id="115433.SAMN05421835_108249"/>
<feature type="domain" description="SD-repeat containing protein B" evidence="5">
    <location>
        <begin position="145"/>
        <end position="274"/>
    </location>
</feature>
<dbReference type="PANTHER" id="PTHR23303">
    <property type="entry name" value="CARBOXYPEPTIDASE REGULATORY REGION-CONTAINING"/>
    <property type="match status" value="1"/>
</dbReference>
<organism evidence="6 7">
    <name type="scientific">Amycolatopsis sacchari</name>
    <dbReference type="NCBI Taxonomy" id="115433"/>
    <lineage>
        <taxon>Bacteria</taxon>
        <taxon>Bacillati</taxon>
        <taxon>Actinomycetota</taxon>
        <taxon>Actinomycetes</taxon>
        <taxon>Pseudonocardiales</taxon>
        <taxon>Pseudonocardiaceae</taxon>
        <taxon>Amycolatopsis</taxon>
    </lineage>
</organism>
<dbReference type="Proteomes" id="UP000199025">
    <property type="component" value="Unassembled WGS sequence"/>
</dbReference>
<accession>A0A1I3U5K6</accession>
<reference evidence="6 7" key="1">
    <citation type="submission" date="2016-10" db="EMBL/GenBank/DDBJ databases">
        <authorList>
            <person name="de Groot N.N."/>
        </authorList>
    </citation>
    <scope>NUCLEOTIDE SEQUENCE [LARGE SCALE GENOMIC DNA]</scope>
    <source>
        <strain evidence="6 7">DSM 44468</strain>
    </source>
</reference>
<dbReference type="EMBL" id="FORP01000008">
    <property type="protein sequence ID" value="SFJ77859.1"/>
    <property type="molecule type" value="Genomic_DNA"/>
</dbReference>
<dbReference type="GO" id="GO:0005576">
    <property type="term" value="C:extracellular region"/>
    <property type="evidence" value="ECO:0007669"/>
    <property type="project" value="UniProtKB-SubCell"/>
</dbReference>
<keyword evidence="2" id="KW-0964">Secreted</keyword>
<sequence>MASLSKVDAGELVVRQVIVAVVALLVVSVAPTLATADTTDGPLTVRVVRPDQGGAGVGGILVVATDPSGASASGTTAPDGTVTIPTAALSGGRYRVDASIPPTLTGVHPVARSAGFAALTEFVDVSGGRAVTLTMAVGGGTGDVELGDRVWFDTDGDGVQDGDEPPLPGVRVQLLPCDGGGNPLAEKTTDAAGHYVFGSADGVQPNTCYTLRFDYSGVDTAGLPGSPAVAGLRWTTPLASVTPDIDSNVDPSTGTARVAVGVPGSVDDGVDAGLIGGLDEVGDLVWADENRNGVQDPGEPGVAGVPVSLQDSDGALVVATTTGPHGQYAFSHLPDGTYKVCFDVAKLPAQYADYRLTRLRAGPPGQDSAADPAGGCTGPVELNAGHTEDRTLDAGLAPPVNRIAARVWSDLNGNGVQDPGEPGLAGVPVKLRGDDGGQLALTTTGPDGGYAFENVANGSYQVCLDLGNLPPAIADFTPTRSGGDSAANPATGCTRTVTIGLGKREDTTLNAGLGAPANSLGDRVWFDSNRNGLQDEVEPGIAGVPVKLVRADGADAGATTTGADGAYSFTGIPDGAYRVCFDPKTFPPAYAGGQWSKPHVGDAGKDSDVDLSTSCTQDVTVGVGHRQESTVDAGVVAARNRVGDRIWYDLNANGAPDPGEPGAAGVAVTLKDADGRVVAATRAGADGRYLLDDLPDGTFRVCLDLATLSPEFAAFRVPGAADGCLPPLAVGPKPREDLSVKVGLVAAPAVAPAAQESGSGGGGGFPVGWVLLTAGIVLAGVVFTVRWWKVVDQ</sequence>
<evidence type="ECO:0000313" key="7">
    <source>
        <dbReference type="Proteomes" id="UP000199025"/>
    </source>
</evidence>
<evidence type="ECO:0000256" key="3">
    <source>
        <dbReference type="ARBA" id="ARBA00022729"/>
    </source>
</evidence>
<evidence type="ECO:0000256" key="1">
    <source>
        <dbReference type="ARBA" id="ARBA00004613"/>
    </source>
</evidence>
<evidence type="ECO:0000256" key="4">
    <source>
        <dbReference type="SAM" id="Phobius"/>
    </source>
</evidence>
<proteinExistence type="predicted"/>
<dbReference type="InterPro" id="IPR033764">
    <property type="entry name" value="Sdr_B"/>
</dbReference>
<dbReference type="AlphaFoldDB" id="A0A1I3U5K6"/>
<dbReference type="InterPro" id="IPR051417">
    <property type="entry name" value="SDr/BOS_complex"/>
</dbReference>
<keyword evidence="3" id="KW-0732">Signal</keyword>
<dbReference type="GO" id="GO:0005975">
    <property type="term" value="P:carbohydrate metabolic process"/>
    <property type="evidence" value="ECO:0007669"/>
    <property type="project" value="UniProtKB-ARBA"/>
</dbReference>
<feature type="domain" description="SD-repeat containing protein B" evidence="5">
    <location>
        <begin position="403"/>
        <end position="513"/>
    </location>
</feature>
<protein>
    <submittedName>
        <fullName evidence="6">Cna protein B-type domain-containing protein</fullName>
    </submittedName>
</protein>
<feature type="domain" description="SD-repeat containing protein B" evidence="5">
    <location>
        <begin position="519"/>
        <end position="635"/>
    </location>
</feature>
<name>A0A1I3U5K6_9PSEU</name>
<dbReference type="Gene3D" id="2.60.40.10">
    <property type="entry name" value="Immunoglobulins"/>
    <property type="match status" value="5"/>
</dbReference>
<keyword evidence="4" id="KW-1133">Transmembrane helix</keyword>
<evidence type="ECO:0000259" key="5">
    <source>
        <dbReference type="Pfam" id="PF17210"/>
    </source>
</evidence>
<feature type="domain" description="SD-repeat containing protein B" evidence="5">
    <location>
        <begin position="641"/>
        <end position="704"/>
    </location>
</feature>
<feature type="transmembrane region" description="Helical" evidence="4">
    <location>
        <begin position="767"/>
        <end position="788"/>
    </location>
</feature>
<keyword evidence="4" id="KW-0472">Membrane</keyword>
<gene>
    <name evidence="6" type="ORF">SAMN05421835_108249</name>
</gene>
<dbReference type="SUPFAM" id="SSF117074">
    <property type="entry name" value="Hypothetical protein PA1324"/>
    <property type="match status" value="5"/>
</dbReference>
<keyword evidence="4" id="KW-0812">Transmembrane</keyword>
<keyword evidence="7" id="KW-1185">Reference proteome</keyword>
<dbReference type="InterPro" id="IPR013783">
    <property type="entry name" value="Ig-like_fold"/>
</dbReference>
<evidence type="ECO:0000256" key="2">
    <source>
        <dbReference type="ARBA" id="ARBA00022525"/>
    </source>
</evidence>
<evidence type="ECO:0000313" key="6">
    <source>
        <dbReference type="EMBL" id="SFJ77859.1"/>
    </source>
</evidence>
<feature type="domain" description="SD-repeat containing protein B" evidence="5">
    <location>
        <begin position="280"/>
        <end position="396"/>
    </location>
</feature>
<comment type="subcellular location">
    <subcellularLocation>
        <location evidence="1">Secreted</location>
    </subcellularLocation>
</comment>